<dbReference type="NCBIfam" id="TIGR04113">
    <property type="entry name" value="cas_csx17"/>
    <property type="match status" value="1"/>
</dbReference>
<accession>A0A2Z6E1N7</accession>
<dbReference type="InterPro" id="IPR026483">
    <property type="entry name" value="Cas_Csx17"/>
</dbReference>
<evidence type="ECO:0000313" key="2">
    <source>
        <dbReference type="Proteomes" id="UP000270530"/>
    </source>
</evidence>
<protein>
    <recommendedName>
        <fullName evidence="3">Type I-U CRISPR-associated protein Csx17</fullName>
    </recommendedName>
</protein>
<dbReference type="OrthoDB" id="441343at2"/>
<reference evidence="2" key="2">
    <citation type="submission" date="2018-06" db="EMBL/GenBank/DDBJ databases">
        <title>Genome sequence of Rhodanobacteraceae bacterium strain Dysh456.</title>
        <authorList>
            <person name="Fukui M."/>
        </authorList>
    </citation>
    <scope>NUCLEOTIDE SEQUENCE [LARGE SCALE GENOMIC DNA]</scope>
    <source>
        <strain evidence="2">Dysh456</strain>
    </source>
</reference>
<dbReference type="KEGG" id="rbd:ALSL_0244"/>
<dbReference type="RefSeq" id="WP_126535868.1">
    <property type="nucleotide sequence ID" value="NZ_AP018560.1"/>
</dbReference>
<organism evidence="1 2">
    <name type="scientific">Aerosticca soli</name>
    <dbReference type="NCBI Taxonomy" id="2010829"/>
    <lineage>
        <taxon>Bacteria</taxon>
        <taxon>Pseudomonadati</taxon>
        <taxon>Pseudomonadota</taxon>
        <taxon>Gammaproteobacteria</taxon>
        <taxon>Lysobacterales</taxon>
        <taxon>Rhodanobacteraceae</taxon>
        <taxon>Aerosticca</taxon>
    </lineage>
</organism>
<sequence length="753" mass="81773">MIVHHLDGCAPAPLAHYLKALGILRVVAEQLDPKARGWWEGERFLLASEKDEGELVEFFLQRYAPAAIVSPWNKGSGFFYAGDPGLAPLEASTAARFEPLRQGIRAAREKLDAMAQADQRVRAIKAEAKNPGLTKSQRDLLRQSDDYKKRLAEAERHFKALKGGLFPALRRDWRASHRRWMDAALVVDADGDARFPALLGTGGNDGRLDFTNNYYQRLGALFDLSDPQGRARPHADAALREALFGHPTRSQVAGIAVGQFAPGGAGGANASVGVDGASQLNPWDFVLMLEGAILFAAASTQRMNTHRGARAAAPFAVGAQGAGYASAAASDEGARGEQWMPLWSQPITCAELQRLLAEGRAQLSAKAVSEPLDLARAVARLGVARGITAFERYGYIERNGQSNLAVPLGRFVVPDRIIPAMACLDDLDAWLVRLRREARGDKAPARFTLAERCLADALFALTQHPDEALRWQLVLERLADIEAIQIHGVGIKAGPIPRLRAQWLEAADDGSAEFRLAAAFALQCSDADRPSHDGVRRHWLTLSKGRFKTAGTGGAQRLAPDADRVMQGRSGEADALAMLSRRLVEAAQRGERRLPLEPGFDVSASRHDLARLLAGELDIDRCLRLARALMALDRNDLTAHRPRLTPAVPADWPDDAWLAIRLALLPWPLPDGRHAGVDPAIVRRLEAGDAASAVTIAIRRLRAADIPCAVRVAAAAPELARRYAVALAFPISRRTAAQFAQRLSPFANQEHAA</sequence>
<evidence type="ECO:0000313" key="1">
    <source>
        <dbReference type="EMBL" id="BBD78916.1"/>
    </source>
</evidence>
<dbReference type="EMBL" id="AP018560">
    <property type="protein sequence ID" value="BBD78916.1"/>
    <property type="molecule type" value="Genomic_DNA"/>
</dbReference>
<name>A0A2Z6E1N7_9GAMM</name>
<dbReference type="Proteomes" id="UP000270530">
    <property type="component" value="Chromosome"/>
</dbReference>
<keyword evidence="2" id="KW-1185">Reference proteome</keyword>
<proteinExistence type="predicted"/>
<dbReference type="AlphaFoldDB" id="A0A2Z6E1N7"/>
<reference evidence="2" key="1">
    <citation type="submission" date="2018-04" db="EMBL/GenBank/DDBJ databases">
        <authorList>
            <person name="Watanabe M."/>
            <person name="Kojima H."/>
        </authorList>
    </citation>
    <scope>NUCLEOTIDE SEQUENCE [LARGE SCALE GENOMIC DNA]</scope>
    <source>
        <strain evidence="2">Dysh456</strain>
    </source>
</reference>
<evidence type="ECO:0008006" key="3">
    <source>
        <dbReference type="Google" id="ProtNLM"/>
    </source>
</evidence>
<gene>
    <name evidence="1" type="ORF">ALSL_0244</name>
</gene>